<dbReference type="PANTHER" id="PTHR47225:SF1">
    <property type="entry name" value="EF-HAND CALCIUM-BINDING DOMAIN-CONTAINING PROTEIN 12"/>
    <property type="match status" value="1"/>
</dbReference>
<dbReference type="PROSITE" id="PS00018">
    <property type="entry name" value="EF_HAND_1"/>
    <property type="match status" value="2"/>
</dbReference>
<name>A0AAD9KWL8_RIDPI</name>
<accession>A0AAD9KWL8</accession>
<dbReference type="CDD" id="cd00051">
    <property type="entry name" value="EFh"/>
    <property type="match status" value="1"/>
</dbReference>
<dbReference type="AlphaFoldDB" id="A0AAD9KWL8"/>
<dbReference type="GO" id="GO:0005509">
    <property type="term" value="F:calcium ion binding"/>
    <property type="evidence" value="ECO:0007669"/>
    <property type="project" value="InterPro"/>
</dbReference>
<feature type="domain" description="EF-hand" evidence="2">
    <location>
        <begin position="89"/>
        <end position="124"/>
    </location>
</feature>
<dbReference type="SMART" id="SM00054">
    <property type="entry name" value="EFh"/>
    <property type="match status" value="2"/>
</dbReference>
<dbReference type="PROSITE" id="PS50222">
    <property type="entry name" value="EF_HAND_2"/>
    <property type="match status" value="2"/>
</dbReference>
<evidence type="ECO:0000313" key="3">
    <source>
        <dbReference type="EMBL" id="KAK2178108.1"/>
    </source>
</evidence>
<protein>
    <recommendedName>
        <fullName evidence="2">EF-hand domain-containing protein</fullName>
    </recommendedName>
</protein>
<gene>
    <name evidence="3" type="ORF">NP493_562g03016</name>
</gene>
<dbReference type="InterPro" id="IPR002048">
    <property type="entry name" value="EF_hand_dom"/>
</dbReference>
<dbReference type="InterPro" id="IPR011992">
    <property type="entry name" value="EF-hand-dom_pair"/>
</dbReference>
<dbReference type="InterPro" id="IPR018247">
    <property type="entry name" value="EF_Hand_1_Ca_BS"/>
</dbReference>
<organism evidence="3 4">
    <name type="scientific">Ridgeia piscesae</name>
    <name type="common">Tubeworm</name>
    <dbReference type="NCBI Taxonomy" id="27915"/>
    <lineage>
        <taxon>Eukaryota</taxon>
        <taxon>Metazoa</taxon>
        <taxon>Spiralia</taxon>
        <taxon>Lophotrochozoa</taxon>
        <taxon>Annelida</taxon>
        <taxon>Polychaeta</taxon>
        <taxon>Sedentaria</taxon>
        <taxon>Canalipalpata</taxon>
        <taxon>Sabellida</taxon>
        <taxon>Siboglinidae</taxon>
        <taxon>Ridgeia</taxon>
    </lineage>
</organism>
<dbReference type="Proteomes" id="UP001209878">
    <property type="component" value="Unassembled WGS sequence"/>
</dbReference>
<evidence type="ECO:0000256" key="1">
    <source>
        <dbReference type="ARBA" id="ARBA00022837"/>
    </source>
</evidence>
<dbReference type="SUPFAM" id="SSF47473">
    <property type="entry name" value="EF-hand"/>
    <property type="match status" value="1"/>
</dbReference>
<keyword evidence="4" id="KW-1185">Reference proteome</keyword>
<evidence type="ECO:0000259" key="2">
    <source>
        <dbReference type="PROSITE" id="PS50222"/>
    </source>
</evidence>
<dbReference type="InterPro" id="IPR042847">
    <property type="entry name" value="EFC12"/>
</dbReference>
<reference evidence="3" key="1">
    <citation type="journal article" date="2023" name="Mol. Biol. Evol.">
        <title>Third-Generation Sequencing Reveals the Adaptive Role of the Epigenome in Three Deep-Sea Polychaetes.</title>
        <authorList>
            <person name="Perez M."/>
            <person name="Aroh O."/>
            <person name="Sun Y."/>
            <person name="Lan Y."/>
            <person name="Juniper S.K."/>
            <person name="Young C.R."/>
            <person name="Angers B."/>
            <person name="Qian P.Y."/>
        </authorList>
    </citation>
    <scope>NUCLEOTIDE SEQUENCE</scope>
    <source>
        <strain evidence="3">R07B-5</strain>
    </source>
</reference>
<feature type="domain" description="EF-hand" evidence="2">
    <location>
        <begin position="125"/>
        <end position="160"/>
    </location>
</feature>
<dbReference type="Gene3D" id="1.10.238.10">
    <property type="entry name" value="EF-hand"/>
    <property type="match status" value="1"/>
</dbReference>
<dbReference type="Pfam" id="PF13499">
    <property type="entry name" value="EF-hand_7"/>
    <property type="match status" value="1"/>
</dbReference>
<comment type="caution">
    <text evidence="3">The sequence shown here is derived from an EMBL/GenBank/DDBJ whole genome shotgun (WGS) entry which is preliminary data.</text>
</comment>
<dbReference type="PANTHER" id="PTHR47225">
    <property type="entry name" value="EF-HAND CALCIUM-BINDING DOMAIN-CONTAINING PROTEIN 12"/>
    <property type="match status" value="1"/>
</dbReference>
<dbReference type="EMBL" id="JAODUO010000562">
    <property type="protein sequence ID" value="KAK2178108.1"/>
    <property type="molecule type" value="Genomic_DNA"/>
</dbReference>
<proteinExistence type="predicted"/>
<evidence type="ECO:0000313" key="4">
    <source>
        <dbReference type="Proteomes" id="UP001209878"/>
    </source>
</evidence>
<keyword evidence="1" id="KW-0106">Calcium</keyword>
<sequence>MNPFTSPGGLALLLAVKGNANSAMETLNMSTIPLLDSVVPVIADIRRHKGRFKCMFGGVITTFKEYVSDYRNEIDFREPITILKQHITQQGLRLIDFFKQLDKDGSGSISRDEFVFGLKELNVPLTTSQLDRLIADMDTNCDGEVDYGELIVADTEYRRTLRKKAAAVAEAEVDS</sequence>